<keyword evidence="1 10" id="KW-1003">Cell membrane</keyword>
<keyword evidence="12" id="KW-1185">Reference proteome</keyword>
<evidence type="ECO:0000256" key="5">
    <source>
        <dbReference type="ARBA" id="ARBA00022989"/>
    </source>
</evidence>
<evidence type="ECO:0000256" key="2">
    <source>
        <dbReference type="ARBA" id="ARBA00022516"/>
    </source>
</evidence>
<dbReference type="SMART" id="SM01207">
    <property type="entry name" value="G3P_acyltransf"/>
    <property type="match status" value="1"/>
</dbReference>
<sequence length="199" mass="20176">MDILLAALLGYAFGSIPFGLLLAKAAGKGDIRQIGSGNIGATNVLRSGSKGLAAATLLLDLAKGLVPVLLAREFFGSADGYVSPAAAAALGAVLGHCFPVWLGFKGGKGVATNAGVSFGLAWPIGLAYALVWIGVLAITRISSLAGMSAVVAAAIGAALLGYPLFVPVLMVIALLIIWLHRANIGRLMRGEEPKVGSKK</sequence>
<protein>
    <recommendedName>
        <fullName evidence="10">Glycerol-3-phosphate acyltransferase</fullName>
    </recommendedName>
    <alternativeName>
        <fullName evidence="10">Acyl-PO4 G3P acyltransferase</fullName>
    </alternativeName>
    <alternativeName>
        <fullName evidence="10">Acyl-phosphate--glycerol-3-phosphate acyltransferase</fullName>
    </alternativeName>
    <alternativeName>
        <fullName evidence="10">G3P acyltransferase</fullName>
        <shortName evidence="10">GPAT</shortName>
        <ecNumber evidence="10">2.3.1.275</ecNumber>
    </alternativeName>
    <alternativeName>
        <fullName evidence="10">Lysophosphatidic acid synthase</fullName>
        <shortName evidence="10">LPA synthase</shortName>
    </alternativeName>
</protein>
<dbReference type="GO" id="GO:0005886">
    <property type="term" value="C:plasma membrane"/>
    <property type="evidence" value="ECO:0007669"/>
    <property type="project" value="UniProtKB-SubCell"/>
</dbReference>
<evidence type="ECO:0000256" key="1">
    <source>
        <dbReference type="ARBA" id="ARBA00022475"/>
    </source>
</evidence>
<evidence type="ECO:0000256" key="8">
    <source>
        <dbReference type="ARBA" id="ARBA00023209"/>
    </source>
</evidence>
<gene>
    <name evidence="10 11" type="primary">plsY</name>
    <name evidence="11" type="ORF">A6F65_01921</name>
</gene>
<feature type="transmembrane region" description="Helical" evidence="10">
    <location>
        <begin position="82"/>
        <end position="104"/>
    </location>
</feature>
<dbReference type="RefSeq" id="WP_067788134.1">
    <property type="nucleotide sequence ID" value="NZ_CP016545.1"/>
</dbReference>
<name>A0A1C7D9S0_9SPHN</name>
<keyword evidence="5 10" id="KW-1133">Transmembrane helix</keyword>
<evidence type="ECO:0000256" key="6">
    <source>
        <dbReference type="ARBA" id="ARBA00023098"/>
    </source>
</evidence>
<dbReference type="PATRIC" id="fig|645517.4.peg.1906"/>
<proteinExistence type="inferred from homology"/>
<comment type="subcellular location">
    <subcellularLocation>
        <location evidence="10">Cell membrane</location>
        <topology evidence="10">Multi-pass membrane protein</topology>
    </subcellularLocation>
</comment>
<evidence type="ECO:0000256" key="4">
    <source>
        <dbReference type="ARBA" id="ARBA00022692"/>
    </source>
</evidence>
<comment type="similarity">
    <text evidence="10">Belongs to the PlsY family.</text>
</comment>
<keyword evidence="3 10" id="KW-0808">Transferase</keyword>
<feature type="transmembrane region" description="Helical" evidence="10">
    <location>
        <begin position="150"/>
        <end position="179"/>
    </location>
</feature>
<keyword evidence="7 10" id="KW-0472">Membrane</keyword>
<dbReference type="EC" id="2.3.1.275" evidence="10"/>
<dbReference type="InterPro" id="IPR003811">
    <property type="entry name" value="G3P_acylTferase_PlsY"/>
</dbReference>
<feature type="transmembrane region" description="Helical" evidence="10">
    <location>
        <begin position="51"/>
        <end position="70"/>
    </location>
</feature>
<reference evidence="11 12" key="1">
    <citation type="submission" date="2016-07" db="EMBL/GenBank/DDBJ databases">
        <title>Complete genome sequence of Altererythrobacter namhicola JCM 16345T, containing esterase-encoding genes.</title>
        <authorList>
            <person name="Cheng H."/>
            <person name="Wu Y.-H."/>
            <person name="Jian S.-L."/>
            <person name="Huo Y.-Y."/>
            <person name="Wang C.-S."/>
            <person name="Xu X.-W."/>
        </authorList>
    </citation>
    <scope>NUCLEOTIDE SEQUENCE [LARGE SCALE GENOMIC DNA]</scope>
    <source>
        <strain evidence="11 12">JCM 16345</strain>
    </source>
</reference>
<evidence type="ECO:0000256" key="7">
    <source>
        <dbReference type="ARBA" id="ARBA00023136"/>
    </source>
</evidence>
<evidence type="ECO:0000313" key="11">
    <source>
        <dbReference type="EMBL" id="ANU08214.1"/>
    </source>
</evidence>
<accession>A0A1C7D9S0</accession>
<dbReference type="NCBIfam" id="TIGR00023">
    <property type="entry name" value="glycerol-3-phosphate 1-O-acyltransferase PlsY"/>
    <property type="match status" value="1"/>
</dbReference>
<keyword evidence="11" id="KW-0012">Acyltransferase</keyword>
<evidence type="ECO:0000256" key="9">
    <source>
        <dbReference type="ARBA" id="ARBA00023264"/>
    </source>
</evidence>
<dbReference type="PANTHER" id="PTHR30309:SF0">
    <property type="entry name" value="GLYCEROL-3-PHOSPHATE ACYLTRANSFERASE-RELATED"/>
    <property type="match status" value="1"/>
</dbReference>
<keyword evidence="4 10" id="KW-0812">Transmembrane</keyword>
<dbReference type="GO" id="GO:0043772">
    <property type="term" value="F:acyl-phosphate glycerol-3-phosphate acyltransferase activity"/>
    <property type="evidence" value="ECO:0007669"/>
    <property type="project" value="UniProtKB-UniRule"/>
</dbReference>
<evidence type="ECO:0000256" key="3">
    <source>
        <dbReference type="ARBA" id="ARBA00022679"/>
    </source>
</evidence>
<evidence type="ECO:0000313" key="12">
    <source>
        <dbReference type="Proteomes" id="UP000092698"/>
    </source>
</evidence>
<dbReference type="HAMAP" id="MF_01043">
    <property type="entry name" value="PlsY"/>
    <property type="match status" value="1"/>
</dbReference>
<comment type="catalytic activity">
    <reaction evidence="10">
        <text>an acyl phosphate + sn-glycerol 3-phosphate = a 1-acyl-sn-glycero-3-phosphate + phosphate</text>
        <dbReference type="Rhea" id="RHEA:34075"/>
        <dbReference type="ChEBI" id="CHEBI:43474"/>
        <dbReference type="ChEBI" id="CHEBI:57597"/>
        <dbReference type="ChEBI" id="CHEBI:57970"/>
        <dbReference type="ChEBI" id="CHEBI:59918"/>
        <dbReference type="EC" id="2.3.1.275"/>
    </reaction>
</comment>
<keyword evidence="6 10" id="KW-0443">Lipid metabolism</keyword>
<keyword evidence="2 10" id="KW-0444">Lipid biosynthesis</keyword>
<dbReference type="PANTHER" id="PTHR30309">
    <property type="entry name" value="INNER MEMBRANE PROTEIN YGIH"/>
    <property type="match status" value="1"/>
</dbReference>
<dbReference type="UniPathway" id="UPA00085"/>
<dbReference type="EMBL" id="CP016545">
    <property type="protein sequence ID" value="ANU08214.1"/>
    <property type="molecule type" value="Genomic_DNA"/>
</dbReference>
<dbReference type="OrthoDB" id="9777124at2"/>
<comment type="subunit">
    <text evidence="10">Probably interacts with PlsX.</text>
</comment>
<organism evidence="11 12">
    <name type="scientific">Paraurantiacibacter namhicola</name>
    <dbReference type="NCBI Taxonomy" id="645517"/>
    <lineage>
        <taxon>Bacteria</taxon>
        <taxon>Pseudomonadati</taxon>
        <taxon>Pseudomonadota</taxon>
        <taxon>Alphaproteobacteria</taxon>
        <taxon>Sphingomonadales</taxon>
        <taxon>Erythrobacteraceae</taxon>
        <taxon>Paraurantiacibacter</taxon>
    </lineage>
</organism>
<dbReference type="AlphaFoldDB" id="A0A1C7D9S0"/>
<feature type="transmembrane region" description="Helical" evidence="10">
    <location>
        <begin position="116"/>
        <end position="138"/>
    </location>
</feature>
<evidence type="ECO:0000256" key="10">
    <source>
        <dbReference type="HAMAP-Rule" id="MF_01043"/>
    </source>
</evidence>
<dbReference type="GO" id="GO:0008654">
    <property type="term" value="P:phospholipid biosynthetic process"/>
    <property type="evidence" value="ECO:0007669"/>
    <property type="project" value="UniProtKB-UniRule"/>
</dbReference>
<keyword evidence="8 10" id="KW-0594">Phospholipid biosynthesis</keyword>
<dbReference type="STRING" id="645517.A6F65_01921"/>
<keyword evidence="9 10" id="KW-1208">Phospholipid metabolism</keyword>
<dbReference type="KEGG" id="anh:A6F65_01921"/>
<dbReference type="Proteomes" id="UP000092698">
    <property type="component" value="Chromosome"/>
</dbReference>
<comment type="function">
    <text evidence="10">Catalyzes the transfer of an acyl group from acyl-phosphate (acyl-PO(4)) to glycerol-3-phosphate (G3P) to form lysophosphatidic acid (LPA). This enzyme utilizes acyl-phosphate as fatty acyl donor, but not acyl-CoA or acyl-ACP.</text>
</comment>
<comment type="pathway">
    <text evidence="10">Lipid metabolism; phospholipid metabolism.</text>
</comment>
<dbReference type="Pfam" id="PF02660">
    <property type="entry name" value="G3P_acyltransf"/>
    <property type="match status" value="1"/>
</dbReference>